<organism evidence="2 3">
    <name type="scientific">Adhaeribacter aerolatus</name>
    <dbReference type="NCBI Taxonomy" id="670289"/>
    <lineage>
        <taxon>Bacteria</taxon>
        <taxon>Pseudomonadati</taxon>
        <taxon>Bacteroidota</taxon>
        <taxon>Cytophagia</taxon>
        <taxon>Cytophagales</taxon>
        <taxon>Hymenobacteraceae</taxon>
        <taxon>Adhaeribacter</taxon>
    </lineage>
</organism>
<accession>A0A512AUN0</accession>
<dbReference type="CDD" id="cd10967">
    <property type="entry name" value="CE4_GLA_like_6s"/>
    <property type="match status" value="1"/>
</dbReference>
<dbReference type="InterPro" id="IPR050248">
    <property type="entry name" value="Polysacc_deacetylase_ArnD"/>
</dbReference>
<dbReference type="Gene3D" id="3.20.20.370">
    <property type="entry name" value="Glycoside hydrolase/deacetylase"/>
    <property type="match status" value="1"/>
</dbReference>
<evidence type="ECO:0000313" key="2">
    <source>
        <dbReference type="EMBL" id="GEO03383.1"/>
    </source>
</evidence>
<dbReference type="GO" id="GO:0005975">
    <property type="term" value="P:carbohydrate metabolic process"/>
    <property type="evidence" value="ECO:0007669"/>
    <property type="project" value="InterPro"/>
</dbReference>
<reference evidence="2 3" key="1">
    <citation type="submission" date="2019-07" db="EMBL/GenBank/DDBJ databases">
        <title>Whole genome shotgun sequence of Adhaeribacter aerolatus NBRC 106133.</title>
        <authorList>
            <person name="Hosoyama A."/>
            <person name="Uohara A."/>
            <person name="Ohji S."/>
            <person name="Ichikawa N."/>
        </authorList>
    </citation>
    <scope>NUCLEOTIDE SEQUENCE [LARGE SCALE GENOMIC DNA]</scope>
    <source>
        <strain evidence="2 3">NBRC 106133</strain>
    </source>
</reference>
<dbReference type="EMBL" id="BJYS01000005">
    <property type="protein sequence ID" value="GEO03383.1"/>
    <property type="molecule type" value="Genomic_DNA"/>
</dbReference>
<dbReference type="AlphaFoldDB" id="A0A512AUN0"/>
<name>A0A512AUN0_9BACT</name>
<sequence length="290" mass="32232">MMETKQSIFLYLPSFIKIHSIPLRIFLLTLFIQAGSFTFAQTNAPTFSWPKGKQVAVSLSFDDARPSQVDKGTAVLDEYNVKATFYLVPSTVEQRLPGWKKAVASGHEMGNHSLNHPCTGNFPWSRQKALEDYTLEKMDSELTEANKRLQQLLGVKPEVFAYPCGQTFVGRGVNTKSYIPVVAKLFSSGRGWLDEGPNDPTFCDMAQLTGIEMDGKDFEQILPLLEEAKKTGKWVVLAGHEMGESGSQTTRLSMLRKLMVYAQNPANGIWLAPVGTVGKYVQQQKSKASN</sequence>
<gene>
    <name evidence="2" type="ORF">AAE02nite_10470</name>
</gene>
<dbReference type="PROSITE" id="PS51677">
    <property type="entry name" value="NODB"/>
    <property type="match status" value="1"/>
</dbReference>
<comment type="caution">
    <text evidence="2">The sequence shown here is derived from an EMBL/GenBank/DDBJ whole genome shotgun (WGS) entry which is preliminary data.</text>
</comment>
<dbReference type="Proteomes" id="UP000321532">
    <property type="component" value="Unassembled WGS sequence"/>
</dbReference>
<dbReference type="OrthoDB" id="9806342at2"/>
<evidence type="ECO:0000259" key="1">
    <source>
        <dbReference type="PROSITE" id="PS51677"/>
    </source>
</evidence>
<dbReference type="GO" id="GO:0016810">
    <property type="term" value="F:hydrolase activity, acting on carbon-nitrogen (but not peptide) bonds"/>
    <property type="evidence" value="ECO:0007669"/>
    <property type="project" value="InterPro"/>
</dbReference>
<protein>
    <submittedName>
        <fullName evidence="2">Chitooligosaccharide deacetylase</fullName>
    </submittedName>
</protein>
<dbReference type="PANTHER" id="PTHR10587">
    <property type="entry name" value="GLYCOSYL TRANSFERASE-RELATED"/>
    <property type="match status" value="1"/>
</dbReference>
<feature type="domain" description="NodB homology" evidence="1">
    <location>
        <begin position="55"/>
        <end position="272"/>
    </location>
</feature>
<proteinExistence type="predicted"/>
<dbReference type="Pfam" id="PF01522">
    <property type="entry name" value="Polysacc_deac_1"/>
    <property type="match status" value="1"/>
</dbReference>
<dbReference type="RefSeq" id="WP_146895646.1">
    <property type="nucleotide sequence ID" value="NZ_BJYS01000005.1"/>
</dbReference>
<keyword evidence="3" id="KW-1185">Reference proteome</keyword>
<dbReference type="InterPro" id="IPR002509">
    <property type="entry name" value="NODB_dom"/>
</dbReference>
<dbReference type="InterPro" id="IPR011330">
    <property type="entry name" value="Glyco_hydro/deAcase_b/a-brl"/>
</dbReference>
<evidence type="ECO:0000313" key="3">
    <source>
        <dbReference type="Proteomes" id="UP000321532"/>
    </source>
</evidence>
<dbReference type="SUPFAM" id="SSF88713">
    <property type="entry name" value="Glycoside hydrolase/deacetylase"/>
    <property type="match status" value="1"/>
</dbReference>